<feature type="domain" description="PknH-like extracellular" evidence="1">
    <location>
        <begin position="2"/>
        <end position="182"/>
    </location>
</feature>
<dbReference type="InterPro" id="IPR026954">
    <property type="entry name" value="PknH-like_Extracell"/>
</dbReference>
<protein>
    <recommendedName>
        <fullName evidence="1">PknH-like extracellular domain-containing protein</fullName>
    </recommendedName>
</protein>
<name>A0A1X1YRH2_9MYCO</name>
<dbReference type="Pfam" id="PF14032">
    <property type="entry name" value="PknH_C"/>
    <property type="match status" value="1"/>
</dbReference>
<accession>A0A1X1YRH2</accession>
<comment type="caution">
    <text evidence="2">The sequence shown here is derived from an EMBL/GenBank/DDBJ whole genome shotgun (WGS) entry which is preliminary data.</text>
</comment>
<keyword evidence="3" id="KW-1185">Reference proteome</keyword>
<dbReference type="STRING" id="1108812.AWC16_02755"/>
<gene>
    <name evidence="2" type="ORF">AWC16_02755</name>
</gene>
<sequence length="206" mass="22234">MPVAALDGLLPDRGVVSSAVDDPGIDMVTHGEYIDPVDLADADCQGITSVSSQAYAGSGWTAIRWQRWNSPAEPDPRYLVRHVSMSVTSYPHATAARAFYTNQSAAWRKCNIRIVNSRIASAKESPDQLWYIDNFTDSDGVLGALMMDNVNSDWTCQTRLTVRSNVVVRVSVCGRSTSSIAARTTPSIVAAHTLLDSITSKIDAAG</sequence>
<dbReference type="Proteomes" id="UP000193866">
    <property type="component" value="Unassembled WGS sequence"/>
</dbReference>
<dbReference type="AlphaFoldDB" id="A0A1X1YRH2"/>
<dbReference type="Gene3D" id="3.40.1000.70">
    <property type="entry name" value="PknH-like extracellular domain"/>
    <property type="match status" value="1"/>
</dbReference>
<evidence type="ECO:0000313" key="3">
    <source>
        <dbReference type="Proteomes" id="UP000193866"/>
    </source>
</evidence>
<dbReference type="EMBL" id="LQPG01000007">
    <property type="protein sequence ID" value="ORW13708.1"/>
    <property type="molecule type" value="Genomic_DNA"/>
</dbReference>
<reference evidence="2 3" key="1">
    <citation type="submission" date="2016-01" db="EMBL/GenBank/DDBJ databases">
        <title>The new phylogeny of the genus Mycobacterium.</title>
        <authorList>
            <person name="Tarcisio F."/>
            <person name="Conor M."/>
            <person name="Antonella G."/>
            <person name="Elisabetta G."/>
            <person name="Giulia F.S."/>
            <person name="Sara T."/>
            <person name="Anna F."/>
            <person name="Clotilde B."/>
            <person name="Roberto B."/>
            <person name="Veronica D.S."/>
            <person name="Fabio R."/>
            <person name="Monica P."/>
            <person name="Olivier J."/>
            <person name="Enrico T."/>
            <person name="Nicola S."/>
        </authorList>
    </citation>
    <scope>NUCLEOTIDE SEQUENCE [LARGE SCALE GENOMIC DNA]</scope>
    <source>
        <strain evidence="2 3">DSM 45394</strain>
    </source>
</reference>
<proteinExistence type="predicted"/>
<evidence type="ECO:0000313" key="2">
    <source>
        <dbReference type="EMBL" id="ORW13708.1"/>
    </source>
</evidence>
<organism evidence="2 3">
    <name type="scientific">Mycolicibacter longobardus</name>
    <dbReference type="NCBI Taxonomy" id="1108812"/>
    <lineage>
        <taxon>Bacteria</taxon>
        <taxon>Bacillati</taxon>
        <taxon>Actinomycetota</taxon>
        <taxon>Actinomycetes</taxon>
        <taxon>Mycobacteriales</taxon>
        <taxon>Mycobacteriaceae</taxon>
        <taxon>Mycolicibacter</taxon>
    </lineage>
</organism>
<evidence type="ECO:0000259" key="1">
    <source>
        <dbReference type="Pfam" id="PF14032"/>
    </source>
</evidence>
<dbReference type="InterPro" id="IPR038232">
    <property type="entry name" value="PknH-like_Extracell_sf"/>
</dbReference>